<dbReference type="OrthoDB" id="10541159at2759"/>
<keyword evidence="4" id="KW-1185">Reference proteome</keyword>
<proteinExistence type="predicted"/>
<dbReference type="RefSeq" id="XP_001905505.1">
    <property type="nucleotide sequence ID" value="XM_001905470.1"/>
</dbReference>
<reference evidence="3" key="4">
    <citation type="submission" date="2014-09" db="EMBL/GenBank/DDBJ databases">
        <title>Maintaining two mating types: Structure of the mating type locus and its role in heterokaryosis in Podospora anserina.</title>
        <authorList>
            <person name="Grognet P."/>
            <person name="Bidard F."/>
            <person name="Kuchly C."/>
            <person name="Chan Ho Tong L."/>
            <person name="Coppin E."/>
            <person name="Ait Benkhali J."/>
            <person name="Couloux A."/>
            <person name="Wincker P."/>
            <person name="Debuchy R."/>
            <person name="Silar P."/>
        </authorList>
    </citation>
    <scope>NUCLEOTIDE SEQUENCE</scope>
</reference>
<name>B2AP53_PODAN</name>
<protein>
    <submittedName>
        <fullName evidence="2">Podospora anserina S mat+ genomic DNA chromosome 7, supercontig 3</fullName>
    </submittedName>
</protein>
<feature type="region of interest" description="Disordered" evidence="1">
    <location>
        <begin position="179"/>
        <end position="258"/>
    </location>
</feature>
<reference evidence="4" key="3">
    <citation type="journal article" date="2014" name="Genetics">
        <title>Maintaining two mating types: Structure of the mating type locus and its role in heterokaryosis in Podospora anserina.</title>
        <authorList>
            <person name="Grognet P."/>
            <person name="Bidard F."/>
            <person name="Kuchly C."/>
            <person name="Tong L.C.H."/>
            <person name="Coppin E."/>
            <person name="Benkhali J.A."/>
            <person name="Couloux A."/>
            <person name="Wincker P."/>
            <person name="Debuchy R."/>
            <person name="Silar P."/>
        </authorList>
    </citation>
    <scope>GENOME REANNOTATION</scope>
    <source>
        <strain evidence="4">S / ATCC MYA-4624 / DSM 980 / FGSC 10383</strain>
    </source>
</reference>
<accession>B2AP53</accession>
<feature type="compositionally biased region" description="Basic and acidic residues" evidence="1">
    <location>
        <begin position="236"/>
        <end position="258"/>
    </location>
</feature>
<reference evidence="2 4" key="1">
    <citation type="journal article" date="2008" name="Genome Biol.">
        <title>The genome sequence of the model ascomycete fungus Podospora anserina.</title>
        <authorList>
            <person name="Espagne E."/>
            <person name="Lespinet O."/>
            <person name="Malagnac F."/>
            <person name="Da Silva C."/>
            <person name="Jaillon O."/>
            <person name="Porcel B.M."/>
            <person name="Couloux A."/>
            <person name="Aury J.-M."/>
            <person name="Segurens B."/>
            <person name="Poulain J."/>
            <person name="Anthouard V."/>
            <person name="Grossetete S."/>
            <person name="Khalili H."/>
            <person name="Coppin E."/>
            <person name="Dequard-Chablat M."/>
            <person name="Picard M."/>
            <person name="Contamine V."/>
            <person name="Arnaise S."/>
            <person name="Bourdais A."/>
            <person name="Berteaux-Lecellier V."/>
            <person name="Gautheret D."/>
            <person name="de Vries R.P."/>
            <person name="Battaglia E."/>
            <person name="Coutinho P.M."/>
            <person name="Danchin E.G.J."/>
            <person name="Henrissat B."/>
            <person name="El Khoury R."/>
            <person name="Sainsard-Chanet A."/>
            <person name="Boivin A."/>
            <person name="Pinan-Lucarre B."/>
            <person name="Sellem C.H."/>
            <person name="Debuchy R."/>
            <person name="Wincker P."/>
            <person name="Weissenbach J."/>
            <person name="Silar P."/>
        </authorList>
    </citation>
    <scope>NUCLEOTIDE SEQUENCE [LARGE SCALE GENOMIC DNA]</scope>
    <source>
        <strain evidence="4">S / ATCC MYA-4624 / DSM 980 / FGSC 10383</strain>
        <strain evidence="2">S mat+</strain>
    </source>
</reference>
<dbReference type="HOGENOM" id="CLU_1019841_0_0_1"/>
<sequence length="273" mass="31636">MAPSASSNTLCLEHHWAFGMLLKLSQQPSCVYDKQTEMAIRNGWEDPPAGWKGTVSPNTTGSRTFTQDNTAQPTVEHAEHAEHVTPPKKVFYDPDDVFGSSHAFDTAAQKRGSALFDLEAGEDSARVFLKTPADFNKYAANMKDKRPLLQFTRRMRRFDPDVDLDLRLQKRRESIVRMKRFSHKSQHFEPEEKKDDSEDDSHSDQDHHSGYLKKGHSEKQHLDEFDASDDETDSDQDYHTGYLKEGRSNKQKRDQVDTREIRVLDDETFTWWW</sequence>
<dbReference type="InParanoid" id="B2AP53"/>
<evidence type="ECO:0000256" key="1">
    <source>
        <dbReference type="SAM" id="MobiDB-lite"/>
    </source>
</evidence>
<feature type="compositionally biased region" description="Acidic residues" evidence="1">
    <location>
        <begin position="225"/>
        <end position="235"/>
    </location>
</feature>
<dbReference type="AlphaFoldDB" id="B2AP53"/>
<dbReference type="Proteomes" id="UP000001197">
    <property type="component" value="Chromosome 7"/>
</dbReference>
<dbReference type="VEuPathDB" id="FungiDB:PODANS_7_535"/>
<dbReference type="EMBL" id="CU633873">
    <property type="protein sequence ID" value="CAP65747.1"/>
    <property type="molecule type" value="Genomic_DNA"/>
</dbReference>
<dbReference type="EMBL" id="FO904942">
    <property type="protein sequence ID" value="CDP32806.1"/>
    <property type="molecule type" value="Genomic_DNA"/>
</dbReference>
<reference evidence="2" key="2">
    <citation type="submission" date="2008-07" db="EMBL/GenBank/DDBJ databases">
        <authorList>
            <person name="Genoscope - CEA"/>
        </authorList>
    </citation>
    <scope>NUCLEOTIDE SEQUENCE</scope>
    <source>
        <strain evidence="2">S mat+</strain>
    </source>
</reference>
<feature type="compositionally biased region" description="Basic and acidic residues" evidence="1">
    <location>
        <begin position="186"/>
        <end position="224"/>
    </location>
</feature>
<dbReference type="GeneID" id="6189608"/>
<evidence type="ECO:0000313" key="2">
    <source>
        <dbReference type="EMBL" id="CAP65747.1"/>
    </source>
</evidence>
<gene>
    <name evidence="2" type="ORF">PODANS_7_535</name>
</gene>
<evidence type="ECO:0000313" key="4">
    <source>
        <dbReference type="Proteomes" id="UP000001197"/>
    </source>
</evidence>
<feature type="compositionally biased region" description="Polar residues" evidence="1">
    <location>
        <begin position="55"/>
        <end position="73"/>
    </location>
</feature>
<feature type="region of interest" description="Disordered" evidence="1">
    <location>
        <begin position="43"/>
        <end position="83"/>
    </location>
</feature>
<organism evidence="2">
    <name type="scientific">Podospora anserina (strain S / ATCC MYA-4624 / DSM 980 / FGSC 10383)</name>
    <name type="common">Pleurage anserina</name>
    <dbReference type="NCBI Taxonomy" id="515849"/>
    <lineage>
        <taxon>Eukaryota</taxon>
        <taxon>Fungi</taxon>
        <taxon>Dikarya</taxon>
        <taxon>Ascomycota</taxon>
        <taxon>Pezizomycotina</taxon>
        <taxon>Sordariomycetes</taxon>
        <taxon>Sordariomycetidae</taxon>
        <taxon>Sordariales</taxon>
        <taxon>Podosporaceae</taxon>
        <taxon>Podospora</taxon>
        <taxon>Podospora anserina</taxon>
    </lineage>
</organism>
<evidence type="ECO:0000313" key="3">
    <source>
        <dbReference type="EMBL" id="CDP32806.1"/>
    </source>
</evidence>
<dbReference type="KEGG" id="pan:PODANSg2531"/>